<protein>
    <submittedName>
        <fullName evidence="2">Uncharacterized protein</fullName>
    </submittedName>
</protein>
<sequence length="120" mass="13545">MILLVHLLLFLVLLALGFLWLLMAPPLMTPHGSSFVKGALHFFFLLLFEWSFLFICYCSSCLSCSLVLLVNLGHFVLVVIIGLLPLFVLLLGLLVHVLLLSFLFFVLSDDTPCHYNVYSN</sequence>
<dbReference type="Proteomes" id="UP000626109">
    <property type="component" value="Unassembled WGS sequence"/>
</dbReference>
<keyword evidence="1" id="KW-1133">Transmembrane helix</keyword>
<evidence type="ECO:0000313" key="3">
    <source>
        <dbReference type="Proteomes" id="UP000626109"/>
    </source>
</evidence>
<gene>
    <name evidence="2" type="ORF">PGLA2088_LOCUS18787</name>
</gene>
<keyword evidence="1" id="KW-0472">Membrane</keyword>
<comment type="caution">
    <text evidence="2">The sequence shown here is derived from an EMBL/GenBank/DDBJ whole genome shotgun (WGS) entry which is preliminary data.</text>
</comment>
<proteinExistence type="predicted"/>
<dbReference type="EMBL" id="CAJNNW010024751">
    <property type="protein sequence ID" value="CAE8674042.1"/>
    <property type="molecule type" value="Genomic_DNA"/>
</dbReference>
<name>A0A813J9S6_POLGL</name>
<evidence type="ECO:0000256" key="1">
    <source>
        <dbReference type="SAM" id="Phobius"/>
    </source>
</evidence>
<keyword evidence="1" id="KW-0812">Transmembrane</keyword>
<reference evidence="2" key="1">
    <citation type="submission" date="2021-02" db="EMBL/GenBank/DDBJ databases">
        <authorList>
            <person name="Dougan E. K."/>
            <person name="Rhodes N."/>
            <person name="Thang M."/>
            <person name="Chan C."/>
        </authorList>
    </citation>
    <scope>NUCLEOTIDE SEQUENCE</scope>
</reference>
<evidence type="ECO:0000313" key="2">
    <source>
        <dbReference type="EMBL" id="CAE8674042.1"/>
    </source>
</evidence>
<accession>A0A813J9S6</accession>
<organism evidence="2 3">
    <name type="scientific">Polarella glacialis</name>
    <name type="common">Dinoflagellate</name>
    <dbReference type="NCBI Taxonomy" id="89957"/>
    <lineage>
        <taxon>Eukaryota</taxon>
        <taxon>Sar</taxon>
        <taxon>Alveolata</taxon>
        <taxon>Dinophyceae</taxon>
        <taxon>Suessiales</taxon>
        <taxon>Suessiaceae</taxon>
        <taxon>Polarella</taxon>
    </lineage>
</organism>
<dbReference type="AlphaFoldDB" id="A0A813J9S6"/>
<feature type="transmembrane region" description="Helical" evidence="1">
    <location>
        <begin position="77"/>
        <end position="107"/>
    </location>
</feature>